<dbReference type="InterPro" id="IPR006674">
    <property type="entry name" value="HD_domain"/>
</dbReference>
<feature type="domain" description="HD" evidence="2">
    <location>
        <begin position="416"/>
        <end position="514"/>
    </location>
</feature>
<comment type="caution">
    <text evidence="3">The sequence shown here is derived from an EMBL/GenBank/DDBJ whole genome shotgun (WGS) entry which is preliminary data.</text>
</comment>
<evidence type="ECO:0000256" key="1">
    <source>
        <dbReference type="SAM" id="MobiDB-lite"/>
    </source>
</evidence>
<dbReference type="Gene3D" id="1.10.3210.10">
    <property type="entry name" value="Hypothetical protein af1432"/>
    <property type="match status" value="1"/>
</dbReference>
<gene>
    <name evidence="3" type="ORF">OHC33_001916</name>
</gene>
<dbReference type="SUPFAM" id="SSF53335">
    <property type="entry name" value="S-adenosyl-L-methionine-dependent methyltransferases"/>
    <property type="match status" value="1"/>
</dbReference>
<dbReference type="Pfam" id="PF01966">
    <property type="entry name" value="HD"/>
    <property type="match status" value="1"/>
</dbReference>
<sequence>MSSAVPVAAGSDPPSQSSTSPSTSAEQHALPQVENEEREIEVGYHITRIYLSPRAHRKWEKVSIYFANRRSYLVDHTSRYATLRDDYWGPSDDQQFETMDAGHFLYLLLECNRANPLFRAPVENPQRILDIGTGPGTWAIDVADKFPAALVHAVDLFPPPNEWVPPNCFLEVEDVLQDWTWGHQFDLVHMRLMLGAFTNSEWDDVYGKCFNHIKPGGWIEQIELDVRVMSDDDSLAKDSLLAEWGNTFLGCAERAGRSLATQTTMKARIEAAGFVDVQEQLYKCPIGKWPKNKVLKEAGRINFQHWDSGLEGWAMWLLTKYGAPEPWSADEVRIYLAHVRQEMQNPKLHVWHYTIGSPSRTSTTAEIHHPSPERLGNGSMSQSTLPTKVLADVTVPDTSLISSALSFARENSSDATYNHIVRSFLLGFVISDKIPTLADRDREAHAVAAILHDLGFPVGHPPHSQIISDEKRFEVDGANAARSFLHREGKSEEWDKHRTQLVWDAIALHTIGSVVFEKEPECQATSYGIWADFQGPDRVPNGLLTHEEYKKICDEFPRLGLMKTLKENMCHLCVTKPGTTYDNTVGEWGDRYVDGYSRKGKLTQDLLETCDLDEKYP</sequence>
<dbReference type="SUPFAM" id="SSF109604">
    <property type="entry name" value="HD-domain/PDEase-like"/>
    <property type="match status" value="1"/>
</dbReference>
<reference evidence="3 4" key="1">
    <citation type="submission" date="2022-12" db="EMBL/GenBank/DDBJ databases">
        <title>Genomic features and morphological characterization of a novel Knufia sp. strain isolated from spacecraft assembly facility.</title>
        <authorList>
            <person name="Teixeira M."/>
            <person name="Chander A.M."/>
            <person name="Stajich J.E."/>
            <person name="Venkateswaran K."/>
        </authorList>
    </citation>
    <scope>NUCLEOTIDE SEQUENCE [LARGE SCALE GENOMIC DNA]</scope>
    <source>
        <strain evidence="3 4">FJI-L2-BK-P2</strain>
    </source>
</reference>
<dbReference type="InterPro" id="IPR029063">
    <property type="entry name" value="SAM-dependent_MTases_sf"/>
</dbReference>
<dbReference type="Proteomes" id="UP001316803">
    <property type="component" value="Unassembled WGS sequence"/>
</dbReference>
<accession>A0AAN8EWD5</accession>
<dbReference type="EMBL" id="JAKLMC020000003">
    <property type="protein sequence ID" value="KAK5957540.1"/>
    <property type="molecule type" value="Genomic_DNA"/>
</dbReference>
<dbReference type="CDD" id="cd00077">
    <property type="entry name" value="HDc"/>
    <property type="match status" value="1"/>
</dbReference>
<feature type="region of interest" description="Disordered" evidence="1">
    <location>
        <begin position="1"/>
        <end position="36"/>
    </location>
</feature>
<dbReference type="AlphaFoldDB" id="A0AAN8EWD5"/>
<dbReference type="Gene3D" id="3.40.50.150">
    <property type="entry name" value="Vaccinia Virus protein VP39"/>
    <property type="match status" value="1"/>
</dbReference>
<keyword evidence="4" id="KW-1185">Reference proteome</keyword>
<protein>
    <recommendedName>
        <fullName evidence="2">HD domain-containing protein</fullName>
    </recommendedName>
</protein>
<dbReference type="Pfam" id="PF13489">
    <property type="entry name" value="Methyltransf_23"/>
    <property type="match status" value="1"/>
</dbReference>
<organism evidence="3 4">
    <name type="scientific">Knufia fluminis</name>
    <dbReference type="NCBI Taxonomy" id="191047"/>
    <lineage>
        <taxon>Eukaryota</taxon>
        <taxon>Fungi</taxon>
        <taxon>Dikarya</taxon>
        <taxon>Ascomycota</taxon>
        <taxon>Pezizomycotina</taxon>
        <taxon>Eurotiomycetes</taxon>
        <taxon>Chaetothyriomycetidae</taxon>
        <taxon>Chaetothyriales</taxon>
        <taxon>Trichomeriaceae</taxon>
        <taxon>Knufia</taxon>
    </lineage>
</organism>
<dbReference type="PANTHER" id="PTHR35569">
    <property type="entry name" value="CYANAMIDE HYDRATASE DDI2-RELATED"/>
    <property type="match status" value="1"/>
</dbReference>
<proteinExistence type="predicted"/>
<evidence type="ECO:0000259" key="2">
    <source>
        <dbReference type="Pfam" id="PF01966"/>
    </source>
</evidence>
<feature type="compositionally biased region" description="Low complexity" evidence="1">
    <location>
        <begin position="11"/>
        <end position="24"/>
    </location>
</feature>
<dbReference type="InterPro" id="IPR003607">
    <property type="entry name" value="HD/PDEase_dom"/>
</dbReference>
<dbReference type="CDD" id="cd02440">
    <property type="entry name" value="AdoMet_MTases"/>
    <property type="match status" value="1"/>
</dbReference>
<evidence type="ECO:0000313" key="3">
    <source>
        <dbReference type="EMBL" id="KAK5957540.1"/>
    </source>
</evidence>
<evidence type="ECO:0000313" key="4">
    <source>
        <dbReference type="Proteomes" id="UP001316803"/>
    </source>
</evidence>
<name>A0AAN8EWD5_9EURO</name>
<dbReference type="PANTHER" id="PTHR35569:SF1">
    <property type="entry name" value="CYANAMIDE HYDRATASE DDI2-RELATED"/>
    <property type="match status" value="1"/>
</dbReference>